<evidence type="ECO:0000256" key="1">
    <source>
        <dbReference type="ARBA" id="ARBA00003416"/>
    </source>
</evidence>
<keyword evidence="5" id="KW-1133">Transmembrane helix</keyword>
<name>A0A554LH45_9BACT</name>
<keyword evidence="5" id="KW-0812">Transmembrane</keyword>
<dbReference type="PANTHER" id="PTHR30563:SF0">
    <property type="entry name" value="DNA RECOMBINATION PROTEIN RMUC"/>
    <property type="match status" value="1"/>
</dbReference>
<comment type="similarity">
    <text evidence="2">Belongs to the RmuC family.</text>
</comment>
<accession>A0A554LH45</accession>
<evidence type="ECO:0000256" key="4">
    <source>
        <dbReference type="ARBA" id="ARBA00023172"/>
    </source>
</evidence>
<keyword evidence="3" id="KW-0175">Coiled coil</keyword>
<dbReference type="EMBL" id="VMGH01000012">
    <property type="protein sequence ID" value="TSC92155.1"/>
    <property type="molecule type" value="Genomic_DNA"/>
</dbReference>
<feature type="transmembrane region" description="Helical" evidence="5">
    <location>
        <begin position="18"/>
        <end position="38"/>
    </location>
</feature>
<evidence type="ECO:0000256" key="3">
    <source>
        <dbReference type="ARBA" id="ARBA00023054"/>
    </source>
</evidence>
<sequence>MDSCLRRNDIKNIMQPTIIYIFGGLILAGVVVAVLLLIKIFEQNKKTLEEQKKFKDDSAISMLNQNVQGMTNTMGMRLDNAAKQFARLQNALGQVQEMGNQMGKQMKDFQDFLHSPKLRGNLGEQVLRDLLEQTLPKSSFATQYRFRDGTIVDAIVKSNKGIIPIDSKFPIENFRKYRRAKDKEQRLIFKREFLRDSKKHVEDISRKYIKPDENTVDFALMYIPSEPIYYELAIKEGDFIAYAEERKVLLVSPNSFYYFLRIILLGLEGQKIEERAKSIMNNIKALKQDTIRFGGDVRVLNKHLTNAKNTMETVNTGFSMIENRVRSFELIESKTVEPKDEIKKVEEELELIE</sequence>
<dbReference type="Proteomes" id="UP000318296">
    <property type="component" value="Unassembled WGS sequence"/>
</dbReference>
<dbReference type="GO" id="GO:0006310">
    <property type="term" value="P:DNA recombination"/>
    <property type="evidence" value="ECO:0007669"/>
    <property type="project" value="UniProtKB-KW"/>
</dbReference>
<evidence type="ECO:0000256" key="5">
    <source>
        <dbReference type="SAM" id="Phobius"/>
    </source>
</evidence>
<dbReference type="InterPro" id="IPR003798">
    <property type="entry name" value="DNA_recombination_RmuC"/>
</dbReference>
<evidence type="ECO:0000256" key="2">
    <source>
        <dbReference type="ARBA" id="ARBA00009840"/>
    </source>
</evidence>
<keyword evidence="4" id="KW-0233">DNA recombination</keyword>
<dbReference type="AlphaFoldDB" id="A0A554LH45"/>
<evidence type="ECO:0000313" key="7">
    <source>
        <dbReference type="Proteomes" id="UP000318296"/>
    </source>
</evidence>
<keyword evidence="5" id="KW-0472">Membrane</keyword>
<dbReference type="Pfam" id="PF02646">
    <property type="entry name" value="RmuC"/>
    <property type="match status" value="1"/>
</dbReference>
<protein>
    <recommendedName>
        <fullName evidence="8">DNA recombination protein RmuC</fullName>
    </recommendedName>
</protein>
<evidence type="ECO:0008006" key="8">
    <source>
        <dbReference type="Google" id="ProtNLM"/>
    </source>
</evidence>
<comment type="function">
    <text evidence="1">Involved in DNA recombination.</text>
</comment>
<comment type="caution">
    <text evidence="6">The sequence shown here is derived from an EMBL/GenBank/DDBJ whole genome shotgun (WGS) entry which is preliminary data.</text>
</comment>
<organism evidence="6 7">
    <name type="scientific">Candidatus Berkelbacteria bacterium Licking1014_96</name>
    <dbReference type="NCBI Taxonomy" id="2017149"/>
    <lineage>
        <taxon>Bacteria</taxon>
        <taxon>Candidatus Berkelbacteria</taxon>
    </lineage>
</organism>
<dbReference type="PANTHER" id="PTHR30563">
    <property type="entry name" value="DNA RECOMBINATION PROTEIN RMUC"/>
    <property type="match status" value="1"/>
</dbReference>
<reference evidence="6 7" key="1">
    <citation type="submission" date="2017-07" db="EMBL/GenBank/DDBJ databases">
        <title>Mechanisms for carbon and nitrogen cycling indicate functional differentiation within the Candidate Phyla Radiation.</title>
        <authorList>
            <person name="Danczak R.E."/>
            <person name="Johnston M.D."/>
            <person name="Kenah C."/>
            <person name="Slattery M."/>
            <person name="Wrighton K.C."/>
            <person name="Wilkins M.J."/>
        </authorList>
    </citation>
    <scope>NUCLEOTIDE SEQUENCE [LARGE SCALE GENOMIC DNA]</scope>
    <source>
        <strain evidence="6">Licking1014_96</strain>
    </source>
</reference>
<proteinExistence type="inferred from homology"/>
<evidence type="ECO:0000313" key="6">
    <source>
        <dbReference type="EMBL" id="TSC92155.1"/>
    </source>
</evidence>
<gene>
    <name evidence="6" type="ORF">CEN92_88</name>
</gene>